<dbReference type="GO" id="GO:0003677">
    <property type="term" value="F:DNA binding"/>
    <property type="evidence" value="ECO:0007669"/>
    <property type="project" value="UniProtKB-KW"/>
</dbReference>
<feature type="domain" description="5'-3' exonuclease" evidence="6">
    <location>
        <begin position="2"/>
        <end position="256"/>
    </location>
</feature>
<proteinExistence type="predicted"/>
<name>A0A0U2Y5X6_9GAMM</name>
<evidence type="ECO:0000259" key="6">
    <source>
        <dbReference type="SMART" id="SM00475"/>
    </source>
</evidence>
<gene>
    <name evidence="7" type="ORF">AT705_21855</name>
</gene>
<dbReference type="PANTHER" id="PTHR42646:SF2">
    <property type="entry name" value="5'-3' EXONUCLEASE FAMILY PROTEIN"/>
    <property type="match status" value="1"/>
</dbReference>
<dbReference type="Pfam" id="PF01367">
    <property type="entry name" value="5_3_exonuc"/>
    <property type="match status" value="1"/>
</dbReference>
<dbReference type="InterPro" id="IPR008918">
    <property type="entry name" value="HhH2"/>
</dbReference>
<dbReference type="InterPro" id="IPR002421">
    <property type="entry name" value="5-3_exonuclease"/>
</dbReference>
<reference evidence="7 8" key="1">
    <citation type="submission" date="2015-12" db="EMBL/GenBank/DDBJ databases">
        <title>Complete genome sequence of Pseudoalteromonas rubra SCSIO 6842, harboring a conjugative plasmid.</title>
        <authorList>
            <person name="Li B."/>
            <person name="Wang X."/>
        </authorList>
    </citation>
    <scope>NUCLEOTIDE SEQUENCE [LARGE SCALE GENOMIC DNA]</scope>
    <source>
        <strain evidence="7 8">SCSIO 6842</strain>
    </source>
</reference>
<dbReference type="Gene3D" id="3.40.50.1010">
    <property type="entry name" value="5'-nuclease"/>
    <property type="match status" value="1"/>
</dbReference>
<evidence type="ECO:0000256" key="4">
    <source>
        <dbReference type="ARBA" id="ARBA00022958"/>
    </source>
</evidence>
<dbReference type="EMBL" id="CP013612">
    <property type="protein sequence ID" value="ALU45586.1"/>
    <property type="molecule type" value="Genomic_DNA"/>
</dbReference>
<dbReference type="Gene3D" id="1.10.150.20">
    <property type="entry name" value="5' to 3' exonuclease, C-terminal subdomain"/>
    <property type="match status" value="1"/>
</dbReference>
<dbReference type="AlphaFoldDB" id="A0A0U2Y5X6"/>
<keyword evidence="2" id="KW-0255">Endonuclease</keyword>
<dbReference type="InterPro" id="IPR020045">
    <property type="entry name" value="DNA_polI_H3TH"/>
</dbReference>
<sequence length="259" mass="29339">MAKLLLIDALNLIRRIYAVDVDQQGVSEKQIMQSCKARVHNACKKLLKRIEPTHAIAVFDGERSWRYHYYANYKHSRKPMPEPLRQNLALISEGFKECGVTAFFPDQDEADDIIATLASKASHNKVHSVIVSTDKGFLPLSSENIEIYNYFSKSYFDHSEILEKFSVPYNALTELWALMGDKTNDIPGVKGIGKKTAIELISEFGQVEHALNAPTLAPATRRKLEQDLDNFILSKTLVSLQTDINLGFNLSQLRVIERK</sequence>
<dbReference type="InterPro" id="IPR038969">
    <property type="entry name" value="FEN"/>
</dbReference>
<keyword evidence="3" id="KW-0378">Hydrolase</keyword>
<dbReference type="Proteomes" id="UP000069015">
    <property type="component" value="Chromosome 2"/>
</dbReference>
<dbReference type="FunFam" id="1.10.150.20:FF:000003">
    <property type="entry name" value="DNA polymerase I"/>
    <property type="match status" value="1"/>
</dbReference>
<protein>
    <submittedName>
        <fullName evidence="7">Protein Xni</fullName>
    </submittedName>
</protein>
<organism evidence="7 8">
    <name type="scientific">Pseudoalteromonas rubra</name>
    <dbReference type="NCBI Taxonomy" id="43658"/>
    <lineage>
        <taxon>Bacteria</taxon>
        <taxon>Pseudomonadati</taxon>
        <taxon>Pseudomonadota</taxon>
        <taxon>Gammaproteobacteria</taxon>
        <taxon>Alteromonadales</taxon>
        <taxon>Pseudoalteromonadaceae</taxon>
        <taxon>Pseudoalteromonas</taxon>
    </lineage>
</organism>
<evidence type="ECO:0000256" key="5">
    <source>
        <dbReference type="ARBA" id="ARBA00023125"/>
    </source>
</evidence>
<dbReference type="InterPro" id="IPR036279">
    <property type="entry name" value="5-3_exonuclease_C_sf"/>
</dbReference>
<dbReference type="PANTHER" id="PTHR42646">
    <property type="entry name" value="FLAP ENDONUCLEASE XNI"/>
    <property type="match status" value="1"/>
</dbReference>
<dbReference type="CDD" id="cd09898">
    <property type="entry name" value="H3TH_53EXO"/>
    <property type="match status" value="1"/>
</dbReference>
<dbReference type="SUPFAM" id="SSF47807">
    <property type="entry name" value="5' to 3' exonuclease, C-terminal subdomain"/>
    <property type="match status" value="1"/>
</dbReference>
<dbReference type="SUPFAM" id="SSF88723">
    <property type="entry name" value="PIN domain-like"/>
    <property type="match status" value="1"/>
</dbReference>
<keyword evidence="1" id="KW-0540">Nuclease</keyword>
<dbReference type="KEGG" id="prr:AT705_21855"/>
<evidence type="ECO:0000256" key="2">
    <source>
        <dbReference type="ARBA" id="ARBA00022759"/>
    </source>
</evidence>
<dbReference type="GO" id="GO:0033567">
    <property type="term" value="P:DNA replication, Okazaki fragment processing"/>
    <property type="evidence" value="ECO:0007669"/>
    <property type="project" value="InterPro"/>
</dbReference>
<dbReference type="SMART" id="SM00475">
    <property type="entry name" value="53EXOc"/>
    <property type="match status" value="1"/>
</dbReference>
<dbReference type="GO" id="GO:0008409">
    <property type="term" value="F:5'-3' exonuclease activity"/>
    <property type="evidence" value="ECO:0007669"/>
    <property type="project" value="InterPro"/>
</dbReference>
<dbReference type="GO" id="GO:0017108">
    <property type="term" value="F:5'-flap endonuclease activity"/>
    <property type="evidence" value="ECO:0007669"/>
    <property type="project" value="InterPro"/>
</dbReference>
<keyword evidence="5" id="KW-0238">DNA-binding</keyword>
<dbReference type="NCBIfam" id="NF007017">
    <property type="entry name" value="PRK09482.1"/>
    <property type="match status" value="1"/>
</dbReference>
<evidence type="ECO:0000256" key="3">
    <source>
        <dbReference type="ARBA" id="ARBA00022801"/>
    </source>
</evidence>
<dbReference type="CDD" id="cd09859">
    <property type="entry name" value="PIN_53EXO"/>
    <property type="match status" value="1"/>
</dbReference>
<accession>A0A0U2Y5X6</accession>
<dbReference type="RefSeq" id="WP_058798458.1">
    <property type="nucleotide sequence ID" value="NZ_CP013612.1"/>
</dbReference>
<keyword evidence="4" id="KW-0630">Potassium</keyword>
<dbReference type="SMART" id="SM00279">
    <property type="entry name" value="HhH2"/>
    <property type="match status" value="1"/>
</dbReference>
<evidence type="ECO:0000313" key="7">
    <source>
        <dbReference type="EMBL" id="ALU45586.1"/>
    </source>
</evidence>
<dbReference type="InterPro" id="IPR020046">
    <property type="entry name" value="5-3_exonucl_a-hlix_arch_N"/>
</dbReference>
<dbReference type="InterPro" id="IPR029060">
    <property type="entry name" value="PIN-like_dom_sf"/>
</dbReference>
<evidence type="ECO:0000256" key="1">
    <source>
        <dbReference type="ARBA" id="ARBA00022722"/>
    </source>
</evidence>
<dbReference type="Pfam" id="PF02739">
    <property type="entry name" value="5_3_exonuc_N"/>
    <property type="match status" value="1"/>
</dbReference>
<evidence type="ECO:0000313" key="8">
    <source>
        <dbReference type="Proteomes" id="UP000069015"/>
    </source>
</evidence>